<protein>
    <recommendedName>
        <fullName evidence="5">5-formyltetrahydrofolate cyclo-ligase</fullName>
        <ecNumber evidence="5">6.3.3.2</ecNumber>
    </recommendedName>
</protein>
<dbReference type="CDD" id="cd00027">
    <property type="entry name" value="BRCT"/>
    <property type="match status" value="1"/>
</dbReference>
<keyword evidence="2 4" id="KW-0547">Nucleotide-binding</keyword>
<dbReference type="AlphaFoldDB" id="A0A1H4K559"/>
<dbReference type="InterPro" id="IPR037171">
    <property type="entry name" value="NagB/RpiA_transferase-like"/>
</dbReference>
<evidence type="ECO:0000256" key="3">
    <source>
        <dbReference type="ARBA" id="ARBA00022840"/>
    </source>
</evidence>
<dbReference type="GO" id="GO:0035999">
    <property type="term" value="P:tetrahydrofolate interconversion"/>
    <property type="evidence" value="ECO:0007669"/>
    <property type="project" value="TreeGrafter"/>
</dbReference>
<dbReference type="RefSeq" id="WP_060926643.1">
    <property type="nucleotide sequence ID" value="NZ_FNSQ01000005.1"/>
</dbReference>
<dbReference type="PANTHER" id="PTHR23407:SF1">
    <property type="entry name" value="5-FORMYLTETRAHYDROFOLATE CYCLO-LIGASE"/>
    <property type="match status" value="1"/>
</dbReference>
<evidence type="ECO:0000256" key="1">
    <source>
        <dbReference type="ARBA" id="ARBA00010638"/>
    </source>
</evidence>
<keyword evidence="7" id="KW-0436">Ligase</keyword>
<keyword evidence="5" id="KW-0479">Metal-binding</keyword>
<dbReference type="OrthoDB" id="3242798at2"/>
<evidence type="ECO:0000256" key="4">
    <source>
        <dbReference type="PIRSR" id="PIRSR006806-1"/>
    </source>
</evidence>
<dbReference type="EMBL" id="FNSQ01000005">
    <property type="protein sequence ID" value="SEB53709.1"/>
    <property type="molecule type" value="Genomic_DNA"/>
</dbReference>
<dbReference type="EC" id="6.3.3.2" evidence="5"/>
<dbReference type="PIRSF" id="PIRSF006806">
    <property type="entry name" value="FTHF_cligase"/>
    <property type="match status" value="1"/>
</dbReference>
<keyword evidence="3 4" id="KW-0067">ATP-binding</keyword>
<dbReference type="InterPro" id="IPR024185">
    <property type="entry name" value="FTHF_cligase-like_sf"/>
</dbReference>
<comment type="catalytic activity">
    <reaction evidence="5">
        <text>(6S)-5-formyl-5,6,7,8-tetrahydrofolate + ATP = (6R)-5,10-methenyltetrahydrofolate + ADP + phosphate</text>
        <dbReference type="Rhea" id="RHEA:10488"/>
        <dbReference type="ChEBI" id="CHEBI:30616"/>
        <dbReference type="ChEBI" id="CHEBI:43474"/>
        <dbReference type="ChEBI" id="CHEBI:57455"/>
        <dbReference type="ChEBI" id="CHEBI:57457"/>
        <dbReference type="ChEBI" id="CHEBI:456216"/>
        <dbReference type="EC" id="6.3.3.2"/>
    </reaction>
</comment>
<gene>
    <name evidence="7" type="ORF">SAMN04489807_1238</name>
</gene>
<comment type="similarity">
    <text evidence="1 5">Belongs to the 5-formyltetrahydrofolate cyclo-ligase family.</text>
</comment>
<dbReference type="PANTHER" id="PTHR23407">
    <property type="entry name" value="ATPASE INHIBITOR/5-FORMYLTETRAHYDROFOLATE CYCLO-LIGASE"/>
    <property type="match status" value="1"/>
</dbReference>
<dbReference type="InterPro" id="IPR002698">
    <property type="entry name" value="FTHF_cligase"/>
</dbReference>
<dbReference type="NCBIfam" id="TIGR02727">
    <property type="entry name" value="MTHFS_bact"/>
    <property type="match status" value="1"/>
</dbReference>
<keyword evidence="6" id="KW-0175">Coiled coil</keyword>
<dbReference type="Pfam" id="PF01812">
    <property type="entry name" value="5-FTHF_cyc-lig"/>
    <property type="match status" value="1"/>
</dbReference>
<dbReference type="GO" id="GO:0005524">
    <property type="term" value="F:ATP binding"/>
    <property type="evidence" value="ECO:0007669"/>
    <property type="project" value="UniProtKB-KW"/>
</dbReference>
<dbReference type="SUPFAM" id="SSF100950">
    <property type="entry name" value="NagB/RpiA/CoA transferase-like"/>
    <property type="match status" value="1"/>
</dbReference>
<evidence type="ECO:0000313" key="7">
    <source>
        <dbReference type="EMBL" id="SEB53709.1"/>
    </source>
</evidence>
<reference evidence="8" key="1">
    <citation type="submission" date="2016-10" db="EMBL/GenBank/DDBJ databases">
        <authorList>
            <person name="Varghese N."/>
            <person name="Submissions S."/>
        </authorList>
    </citation>
    <scope>NUCLEOTIDE SEQUENCE [LARGE SCALE GENOMIC DNA]</scope>
    <source>
        <strain evidence="8">DSM 16089</strain>
    </source>
</reference>
<sequence>MANDVEHEKRALRAELRERRQLLSDAQREDAATALTRRLDELVDSLGARSISCFLSTTTEPGTREFVRAAVRRGIRVLLPVTRSDGLLDWVVATDDDDDIAEGLFGLPEPTGEVLGPIAVNDVDLMLIPAAAVDRSGMRMGWGRGYFDKTIGSMQKCPPVYAVIYDSEVLDFLPREVHDQPVTGVVTPTQTLLLSPPRR</sequence>
<evidence type="ECO:0000313" key="8">
    <source>
        <dbReference type="Proteomes" id="UP000183750"/>
    </source>
</evidence>
<dbReference type="GO" id="GO:0030272">
    <property type="term" value="F:5-formyltetrahydrofolate cyclo-ligase activity"/>
    <property type="evidence" value="ECO:0007669"/>
    <property type="project" value="UniProtKB-EC"/>
</dbReference>
<comment type="cofactor">
    <cofactor evidence="5">
        <name>Mg(2+)</name>
        <dbReference type="ChEBI" id="CHEBI:18420"/>
    </cofactor>
</comment>
<organism evidence="7 8">
    <name type="scientific">Microbacterium hydrocarbonoxydans</name>
    <dbReference type="NCBI Taxonomy" id="273678"/>
    <lineage>
        <taxon>Bacteria</taxon>
        <taxon>Bacillati</taxon>
        <taxon>Actinomycetota</taxon>
        <taxon>Actinomycetes</taxon>
        <taxon>Micrococcales</taxon>
        <taxon>Microbacteriaceae</taxon>
        <taxon>Microbacterium</taxon>
    </lineage>
</organism>
<feature type="coiled-coil region" evidence="6">
    <location>
        <begin position="2"/>
        <end position="29"/>
    </location>
</feature>
<keyword evidence="8" id="KW-1185">Reference proteome</keyword>
<dbReference type="Gene3D" id="3.40.50.10420">
    <property type="entry name" value="NagB/RpiA/CoA transferase-like"/>
    <property type="match status" value="1"/>
</dbReference>
<evidence type="ECO:0000256" key="2">
    <source>
        <dbReference type="ARBA" id="ARBA00022741"/>
    </source>
</evidence>
<accession>A0A1H4K559</accession>
<dbReference type="GO" id="GO:0009396">
    <property type="term" value="P:folic acid-containing compound biosynthetic process"/>
    <property type="evidence" value="ECO:0007669"/>
    <property type="project" value="TreeGrafter"/>
</dbReference>
<evidence type="ECO:0000256" key="6">
    <source>
        <dbReference type="SAM" id="Coils"/>
    </source>
</evidence>
<feature type="binding site" evidence="4">
    <location>
        <position position="60"/>
    </location>
    <ligand>
        <name>substrate</name>
    </ligand>
</feature>
<feature type="binding site" evidence="4">
    <location>
        <position position="55"/>
    </location>
    <ligand>
        <name>substrate</name>
    </ligand>
</feature>
<proteinExistence type="inferred from homology"/>
<feature type="binding site" evidence="4">
    <location>
        <begin position="9"/>
        <end position="13"/>
    </location>
    <ligand>
        <name>ATP</name>
        <dbReference type="ChEBI" id="CHEBI:30616"/>
    </ligand>
</feature>
<dbReference type="GO" id="GO:0046872">
    <property type="term" value="F:metal ion binding"/>
    <property type="evidence" value="ECO:0007669"/>
    <property type="project" value="UniProtKB-KW"/>
</dbReference>
<dbReference type="Proteomes" id="UP000183750">
    <property type="component" value="Unassembled WGS sequence"/>
</dbReference>
<keyword evidence="5" id="KW-0460">Magnesium</keyword>
<name>A0A1H4K559_9MICO</name>
<evidence type="ECO:0000256" key="5">
    <source>
        <dbReference type="RuleBase" id="RU361279"/>
    </source>
</evidence>